<dbReference type="PANTHER" id="PTHR12918">
    <property type="entry name" value="CYSTEINE DIOXYGENASE"/>
    <property type="match status" value="1"/>
</dbReference>
<dbReference type="CDD" id="cd10548">
    <property type="entry name" value="cupin_CDO"/>
    <property type="match status" value="1"/>
</dbReference>
<dbReference type="Gene3D" id="2.60.120.10">
    <property type="entry name" value="Jelly Rolls"/>
    <property type="match status" value="1"/>
</dbReference>
<evidence type="ECO:0000256" key="2">
    <source>
        <dbReference type="ARBA" id="ARBA00022723"/>
    </source>
</evidence>
<keyword evidence="5 7" id="KW-0408">Iron</keyword>
<evidence type="ECO:0000313" key="10">
    <source>
        <dbReference type="Proteomes" id="UP000584374"/>
    </source>
</evidence>
<feature type="region of interest" description="Disordered" evidence="8">
    <location>
        <begin position="1"/>
        <end position="21"/>
    </location>
</feature>
<evidence type="ECO:0000256" key="4">
    <source>
        <dbReference type="ARBA" id="ARBA00023002"/>
    </source>
</evidence>
<dbReference type="InterPro" id="IPR010300">
    <property type="entry name" value="CDO_1"/>
</dbReference>
<dbReference type="Proteomes" id="UP000584374">
    <property type="component" value="Unassembled WGS sequence"/>
</dbReference>
<protein>
    <submittedName>
        <fullName evidence="9">Putative metal-dependent enzyme (Double-stranded beta helix superfamily)</fullName>
    </submittedName>
</protein>
<feature type="cross-link" description="3'-(S-cysteinyl)-tyrosine (Cys-Tyr)" evidence="6">
    <location>
        <begin position="109"/>
        <end position="174"/>
    </location>
</feature>
<dbReference type="GO" id="GO:0008198">
    <property type="term" value="F:ferrous iron binding"/>
    <property type="evidence" value="ECO:0007669"/>
    <property type="project" value="TreeGrafter"/>
</dbReference>
<accession>A0A840QJQ8</accession>
<gene>
    <name evidence="9" type="ORF">BJ970_006978</name>
</gene>
<name>A0A840QJQ8_9PSEU</name>
<dbReference type="SUPFAM" id="SSF51182">
    <property type="entry name" value="RmlC-like cupins"/>
    <property type="match status" value="1"/>
</dbReference>
<evidence type="ECO:0000313" key="9">
    <source>
        <dbReference type="EMBL" id="MBB5159379.1"/>
    </source>
</evidence>
<dbReference type="RefSeq" id="WP_312864595.1">
    <property type="nucleotide sequence ID" value="NZ_JACHIW010000002.1"/>
</dbReference>
<evidence type="ECO:0000256" key="8">
    <source>
        <dbReference type="SAM" id="MobiDB-lite"/>
    </source>
</evidence>
<feature type="binding site" evidence="7">
    <location>
        <position position="158"/>
    </location>
    <ligand>
        <name>Fe cation</name>
        <dbReference type="ChEBI" id="CHEBI:24875"/>
        <note>catalytic</note>
    </ligand>
</feature>
<reference evidence="9 10" key="1">
    <citation type="submission" date="2020-08" db="EMBL/GenBank/DDBJ databases">
        <title>Sequencing the genomes of 1000 actinobacteria strains.</title>
        <authorList>
            <person name="Klenk H.-P."/>
        </authorList>
    </citation>
    <scope>NUCLEOTIDE SEQUENCE [LARGE SCALE GENOMIC DNA]</scope>
    <source>
        <strain evidence="9 10">DSM 45584</strain>
    </source>
</reference>
<keyword evidence="6" id="KW-0883">Thioether bond</keyword>
<keyword evidence="2 7" id="KW-0479">Metal-binding</keyword>
<keyword evidence="4" id="KW-0560">Oxidoreductase</keyword>
<dbReference type="PANTHER" id="PTHR12918:SF1">
    <property type="entry name" value="CYSTEINE DIOXYGENASE TYPE 1"/>
    <property type="match status" value="1"/>
</dbReference>
<sequence>MGSTLLPDGFDHPNTTGSPGTAELVRAIDRALRSAPSDEPPEHTSRRVAEVLAPFLDFKDLVDVRHLEPDPHAYKQHVLHVAPDGRFSLVALVWLPGQSTPIHDHTTWCVVGTYLGEEVETTYQLVPSAGGRRALAPVATMVNPAGTVAHLAPPGDIHLVRNGSDDLVISLHVYGTDVRVHGTSIRRCYDEFDVLGD</sequence>
<dbReference type="AlphaFoldDB" id="A0A840QJQ8"/>
<organism evidence="9 10">
    <name type="scientific">Saccharopolyspora phatthalungensis</name>
    <dbReference type="NCBI Taxonomy" id="664693"/>
    <lineage>
        <taxon>Bacteria</taxon>
        <taxon>Bacillati</taxon>
        <taxon>Actinomycetota</taxon>
        <taxon>Actinomycetes</taxon>
        <taxon>Pseudonocardiales</taxon>
        <taxon>Pseudonocardiaceae</taxon>
        <taxon>Saccharopolyspora</taxon>
    </lineage>
</organism>
<keyword evidence="10" id="KW-1185">Reference proteome</keyword>
<feature type="binding site" evidence="7">
    <location>
        <position position="103"/>
    </location>
    <ligand>
        <name>Fe cation</name>
        <dbReference type="ChEBI" id="CHEBI:24875"/>
        <note>catalytic</note>
    </ligand>
</feature>
<evidence type="ECO:0000256" key="3">
    <source>
        <dbReference type="ARBA" id="ARBA00022964"/>
    </source>
</evidence>
<evidence type="ECO:0000256" key="6">
    <source>
        <dbReference type="PIRSR" id="PIRSR610300-50"/>
    </source>
</evidence>
<comment type="caution">
    <text evidence="9">The sequence shown here is derived from an EMBL/GenBank/DDBJ whole genome shotgun (WGS) entry which is preliminary data.</text>
</comment>
<comment type="similarity">
    <text evidence="1">Belongs to the cysteine dioxygenase family.</text>
</comment>
<dbReference type="Pfam" id="PF05995">
    <property type="entry name" value="CDO_I"/>
    <property type="match status" value="1"/>
</dbReference>
<dbReference type="InterPro" id="IPR011051">
    <property type="entry name" value="RmlC_Cupin_sf"/>
</dbReference>
<dbReference type="InterPro" id="IPR014710">
    <property type="entry name" value="RmlC-like_jellyroll"/>
</dbReference>
<dbReference type="GO" id="GO:0016702">
    <property type="term" value="F:oxidoreductase activity, acting on single donors with incorporation of molecular oxygen, incorporation of two atoms of oxygen"/>
    <property type="evidence" value="ECO:0007669"/>
    <property type="project" value="InterPro"/>
</dbReference>
<keyword evidence="3" id="KW-0223">Dioxygenase</keyword>
<feature type="binding site" evidence="7">
    <location>
        <position position="105"/>
    </location>
    <ligand>
        <name>Fe cation</name>
        <dbReference type="ChEBI" id="CHEBI:24875"/>
        <note>catalytic</note>
    </ligand>
</feature>
<proteinExistence type="inferred from homology"/>
<dbReference type="EMBL" id="JACHIW010000002">
    <property type="protein sequence ID" value="MBB5159379.1"/>
    <property type="molecule type" value="Genomic_DNA"/>
</dbReference>
<evidence type="ECO:0000256" key="5">
    <source>
        <dbReference type="ARBA" id="ARBA00023004"/>
    </source>
</evidence>
<evidence type="ECO:0000256" key="7">
    <source>
        <dbReference type="PIRSR" id="PIRSR610300-51"/>
    </source>
</evidence>
<evidence type="ECO:0000256" key="1">
    <source>
        <dbReference type="ARBA" id="ARBA00006622"/>
    </source>
</evidence>